<accession>A0A7W5Z758</accession>
<dbReference type="PANTHER" id="PTHR23023">
    <property type="entry name" value="DIMETHYLANILINE MONOOXYGENASE"/>
    <property type="match status" value="1"/>
</dbReference>
<dbReference type="Pfam" id="PF00743">
    <property type="entry name" value="FMO-like"/>
    <property type="match status" value="1"/>
</dbReference>
<dbReference type="GO" id="GO:0034899">
    <property type="term" value="F:trimethylamine monooxygenase activity"/>
    <property type="evidence" value="ECO:0007669"/>
    <property type="project" value="UniProtKB-EC"/>
</dbReference>
<dbReference type="Proteomes" id="UP000537592">
    <property type="component" value="Unassembled WGS sequence"/>
</dbReference>
<dbReference type="PIRSF" id="PIRSF000332">
    <property type="entry name" value="FMO"/>
    <property type="match status" value="1"/>
</dbReference>
<proteinExistence type="inferred from homology"/>
<evidence type="ECO:0000256" key="4">
    <source>
        <dbReference type="ARBA" id="ARBA00022857"/>
    </source>
</evidence>
<evidence type="ECO:0000313" key="9">
    <source>
        <dbReference type="Proteomes" id="UP000537592"/>
    </source>
</evidence>
<protein>
    <recommendedName>
        <fullName evidence="7">Trimethylamine monooxygenase</fullName>
        <ecNumber evidence="6">1.14.13.148</ecNumber>
    </recommendedName>
</protein>
<evidence type="ECO:0000256" key="3">
    <source>
        <dbReference type="ARBA" id="ARBA00022827"/>
    </source>
</evidence>
<evidence type="ECO:0000256" key="5">
    <source>
        <dbReference type="ARBA" id="ARBA00023002"/>
    </source>
</evidence>
<evidence type="ECO:0000256" key="6">
    <source>
        <dbReference type="ARBA" id="ARBA00034528"/>
    </source>
</evidence>
<name>A0A7W5Z758_9HYPH</name>
<dbReference type="InterPro" id="IPR036188">
    <property type="entry name" value="FAD/NAD-bd_sf"/>
</dbReference>
<dbReference type="RefSeq" id="WP_183754574.1">
    <property type="nucleotide sequence ID" value="NZ_JACICC010000011.1"/>
</dbReference>
<evidence type="ECO:0000256" key="1">
    <source>
        <dbReference type="ARBA" id="ARBA00009183"/>
    </source>
</evidence>
<evidence type="ECO:0000256" key="7">
    <source>
        <dbReference type="ARBA" id="ARBA00035159"/>
    </source>
</evidence>
<keyword evidence="3" id="KW-0274">FAD</keyword>
<dbReference type="GO" id="GO:0050661">
    <property type="term" value="F:NADP binding"/>
    <property type="evidence" value="ECO:0007669"/>
    <property type="project" value="InterPro"/>
</dbReference>
<dbReference type="Gene3D" id="3.50.50.60">
    <property type="entry name" value="FAD/NAD(P)-binding domain"/>
    <property type="match status" value="1"/>
</dbReference>
<comment type="caution">
    <text evidence="8">The sequence shown here is derived from an EMBL/GenBank/DDBJ whole genome shotgun (WGS) entry which is preliminary data.</text>
</comment>
<dbReference type="SUPFAM" id="SSF51905">
    <property type="entry name" value="FAD/NAD(P)-binding domain"/>
    <property type="match status" value="2"/>
</dbReference>
<dbReference type="EMBL" id="JACICC010000011">
    <property type="protein sequence ID" value="MBB3811110.1"/>
    <property type="molecule type" value="Genomic_DNA"/>
</dbReference>
<dbReference type="InterPro" id="IPR000960">
    <property type="entry name" value="Flavin_mOase"/>
</dbReference>
<keyword evidence="5" id="KW-0560">Oxidoreductase</keyword>
<dbReference type="AlphaFoldDB" id="A0A7W5Z758"/>
<keyword evidence="4" id="KW-0521">NADP</keyword>
<keyword evidence="9" id="KW-1185">Reference proteome</keyword>
<dbReference type="GO" id="GO:0050660">
    <property type="term" value="F:flavin adenine dinucleotide binding"/>
    <property type="evidence" value="ECO:0007669"/>
    <property type="project" value="InterPro"/>
</dbReference>
<keyword evidence="2" id="KW-0285">Flavoprotein</keyword>
<reference evidence="8 9" key="1">
    <citation type="submission" date="2020-08" db="EMBL/GenBank/DDBJ databases">
        <title>Genomic Encyclopedia of Type Strains, Phase IV (KMG-IV): sequencing the most valuable type-strain genomes for metagenomic binning, comparative biology and taxonomic classification.</title>
        <authorList>
            <person name="Goeker M."/>
        </authorList>
    </citation>
    <scope>NUCLEOTIDE SEQUENCE [LARGE SCALE GENOMIC DNA]</scope>
    <source>
        <strain evidence="8 9">DSM 28760</strain>
    </source>
</reference>
<dbReference type="PRINTS" id="PR00370">
    <property type="entry name" value="FMOXYGENASE"/>
</dbReference>
<organism evidence="8 9">
    <name type="scientific">Pseudochelatococcus contaminans</name>
    <dbReference type="NCBI Taxonomy" id="1538103"/>
    <lineage>
        <taxon>Bacteria</taxon>
        <taxon>Pseudomonadati</taxon>
        <taxon>Pseudomonadota</taxon>
        <taxon>Alphaproteobacteria</taxon>
        <taxon>Hyphomicrobiales</taxon>
        <taxon>Chelatococcaceae</taxon>
        <taxon>Pseudochelatococcus</taxon>
    </lineage>
</organism>
<evidence type="ECO:0000313" key="8">
    <source>
        <dbReference type="EMBL" id="MBB3811110.1"/>
    </source>
</evidence>
<evidence type="ECO:0000256" key="2">
    <source>
        <dbReference type="ARBA" id="ARBA00022630"/>
    </source>
</evidence>
<sequence>MRNPRIAIIGAGASGIGVAKALKEAELDFEIIEASRRFGGNWQPDGPTSKMYDSAHLISSRRNTQFADFPMPDDYPDYPGHALVFEYLRSLAEHYGLPAHTSFNTRVTRMDKTVGGWRLEFHDGRHADYDVVVVCNGLLGRPELPAVARNCPIPSLHASEYRSCEQLRGKRVLVVGGGNSGCDIAVDAAQAAQRAYHSTRRGYHYMPKFIDGRPTQEWLMDEAARFPEEDQYWEHVQKSFKFAGYDGRDFGLPAPDHDIRACHPILNSQILYYIGHGDVTPKPDISRIDGQDVHFSDGGSATIDLIVWATGYRVDLPFIPTEVYDWQNEFNALFLRMLPALHDDLLFVGYLNTPSGIGNLANITGRFVAAYVRARMHRSDAWRTLMQMKQQPGQLDLGQQRFMDTGRHAHEVDLWKFIKTLNFLTARLQTLPQTAPLEAVQ</sequence>
<dbReference type="InterPro" id="IPR020946">
    <property type="entry name" value="Flavin_mOase-like"/>
</dbReference>
<dbReference type="InterPro" id="IPR050346">
    <property type="entry name" value="FMO-like"/>
</dbReference>
<dbReference type="EC" id="1.14.13.148" evidence="6"/>
<dbReference type="GO" id="GO:0004499">
    <property type="term" value="F:N,N-dimethylaniline monooxygenase activity"/>
    <property type="evidence" value="ECO:0007669"/>
    <property type="project" value="InterPro"/>
</dbReference>
<comment type="similarity">
    <text evidence="1">Belongs to the FMO family.</text>
</comment>
<gene>
    <name evidence="8" type="ORF">FHS81_003222</name>
</gene>